<feature type="domain" description="Nucleoporin Nup120 helical" evidence="5">
    <location>
        <begin position="617"/>
        <end position="748"/>
    </location>
</feature>
<keyword evidence="3" id="KW-0539">Nucleus</keyword>
<evidence type="ECO:0000259" key="4">
    <source>
        <dbReference type="Pfam" id="PF11715"/>
    </source>
</evidence>
<dbReference type="OrthoDB" id="67716at2759"/>
<dbReference type="GO" id="GO:0005643">
    <property type="term" value="C:nuclear pore"/>
    <property type="evidence" value="ECO:0007669"/>
    <property type="project" value="TreeGrafter"/>
</dbReference>
<accession>A0A084G749</accession>
<dbReference type="InterPro" id="IPR011047">
    <property type="entry name" value="Quinoprotein_ADH-like_sf"/>
</dbReference>
<gene>
    <name evidence="7" type="ORF">SAPIO_CDS5058</name>
</gene>
<proteinExistence type="predicted"/>
<evidence type="ECO:0000256" key="3">
    <source>
        <dbReference type="ARBA" id="ARBA00023242"/>
    </source>
</evidence>
<dbReference type="InterPro" id="IPR056548">
    <property type="entry name" value="HEAT_Nup120"/>
</dbReference>
<comment type="subcellular location">
    <subcellularLocation>
        <location evidence="1">Nucleus</location>
    </subcellularLocation>
</comment>
<feature type="domain" description="Nucleoporin nup120-like HEAT repeat" evidence="6">
    <location>
        <begin position="839"/>
        <end position="1009"/>
    </location>
</feature>
<protein>
    <submittedName>
        <fullName evidence="7">DNA repair protein rad51</fullName>
    </submittedName>
</protein>
<evidence type="ECO:0000313" key="7">
    <source>
        <dbReference type="EMBL" id="KEZ43161.1"/>
    </source>
</evidence>
<dbReference type="InterPro" id="IPR048884">
    <property type="entry name" value="Nup120_helical"/>
</dbReference>
<dbReference type="EMBL" id="JOWA01000096">
    <property type="protein sequence ID" value="KEZ43161.1"/>
    <property type="molecule type" value="Genomic_DNA"/>
</dbReference>
<dbReference type="Pfam" id="PF21486">
    <property type="entry name" value="NUP120_helical"/>
    <property type="match status" value="1"/>
</dbReference>
<evidence type="ECO:0000313" key="8">
    <source>
        <dbReference type="Proteomes" id="UP000028545"/>
    </source>
</evidence>
<dbReference type="InterPro" id="IPR059141">
    <property type="entry name" value="Beta-prop_Nup120_160"/>
</dbReference>
<dbReference type="Pfam" id="PF23300">
    <property type="entry name" value="HEAT_Nup120"/>
    <property type="match status" value="1"/>
</dbReference>
<dbReference type="GeneID" id="27724130"/>
<sequence>MESRDAPFVFKETRLNLEPSSSAFVANIRVPAPSSHSRGAYRRYTGSHGTDLDEETTFAQKNLSPASSIFQRKLSTSPTSFLWRVLEDGTVLSVRAVDVCKQNKTPDASLVLNFKFTIPIQPSCVALTEPDDHDALFIYVIDQSNHLYSFSLRPDLFCRRSSLDSNIGDVCRVHLPPSLASRYPHRLVAAGANTLLVTLHDGGLVRLDRNHAHDASANPWIESNYNSQTWAQGLRNLLPIRGSSTVKYGKINMDYSAAASVHVSSLGLDYSFLFTVCIDHRMRIWNPRTGQILHTVDILNAERNPQEIGKWTIDPSQTNLVRIIETGPGRGVCVTFSPIGPGEFKFWKVLAKTDSNLILEDAYPNDHFIPNAPSLSDAWTLADFSISEIADAQLHIWILWKNNTTYRVQRLRLTLTEMTESWESGSDAVYFDSSLPTAETSGPCDPIDSTERWLEVILCPGRFTRSTLETALAIYERGLGKKTEGSSKGPRSLPESICLVLASTAALERGPSGGMDYEQFRSASEIHWRRFYRLLVELDKRRSEAVSLVLDSAADTAWVVCADFVSAIRECSQLEKLYHNLSRPEGSQKDVAKLVSTALSFLDVLPDNIMQVCNAVLRPELFEDTTKTDLERIQYFSDKAGFWRGVTEEDCIPVVENLGQNFNLVTLDLYNQILDLVAPDASTNRNIRHPLTEFGRKLVVKSVQDNLALQWKVCFSQLILLVHMEFEFEQEEDALHHRVDIGTVFRRLVDVLRRLELLRWLSKAEISVPLRMERGGASSPVALKRGNDEMQTITALEGSVGHLLGFGDVKREPLASSLTDIVASLCSPESDIELSPAHIQCFLVKRDRADLAAELIPFSDRTPFSTYVQGRVFLALRDYSSASIYFKKAAIGLSVEDAGTDRHSVGLLDDTEWNLLYKGMAKYYCHIVSIFEKARAYSYVVEFSRLALQFISSTNPAEAQLIRAEMLSRQFNAAVAISSFDVAHAALLSMTDQAVQHSSLRKLIDKMCESCHNIELTSLPFTGLTATVDDILTQKCRSSGDVVHGVPYHQIHYSWRISRNDYRGAASVLLERIHKLQAAGEGDKFVGEDVLDTPVTRHYLLLINALSCVNPKQAWIFSEEVSDTEGGVKPGKRKVVTLADVRKQYQEELDRIAAIQNDQFGFEADDAMQIL</sequence>
<dbReference type="VEuPathDB" id="FungiDB:SAPIO_CDS5058"/>
<keyword evidence="2" id="KW-0813">Transport</keyword>
<dbReference type="InterPro" id="IPR021717">
    <property type="entry name" value="Nucleoporin_Nup160"/>
</dbReference>
<dbReference type="AlphaFoldDB" id="A0A084G749"/>
<comment type="caution">
    <text evidence="7">The sequence shown here is derived from an EMBL/GenBank/DDBJ whole genome shotgun (WGS) entry which is preliminary data.</text>
</comment>
<dbReference type="Pfam" id="PF11715">
    <property type="entry name" value="Beta-prop_Nup120_160"/>
    <property type="match status" value="1"/>
</dbReference>
<dbReference type="KEGG" id="sapo:SAPIO_CDS5058"/>
<dbReference type="SUPFAM" id="SSF50998">
    <property type="entry name" value="Quinoprotein alcohol dehydrogenase-like"/>
    <property type="match status" value="1"/>
</dbReference>
<organism evidence="7 8">
    <name type="scientific">Pseudallescheria apiosperma</name>
    <name type="common">Scedosporium apiospermum</name>
    <dbReference type="NCBI Taxonomy" id="563466"/>
    <lineage>
        <taxon>Eukaryota</taxon>
        <taxon>Fungi</taxon>
        <taxon>Dikarya</taxon>
        <taxon>Ascomycota</taxon>
        <taxon>Pezizomycotina</taxon>
        <taxon>Sordariomycetes</taxon>
        <taxon>Hypocreomycetidae</taxon>
        <taxon>Microascales</taxon>
        <taxon>Microascaceae</taxon>
        <taxon>Scedosporium</taxon>
    </lineage>
</organism>
<dbReference type="RefSeq" id="XP_016642960.1">
    <property type="nucleotide sequence ID" value="XM_016787458.1"/>
</dbReference>
<dbReference type="PANTHER" id="PTHR21286:SF0">
    <property type="entry name" value="NUCLEAR PORE COMPLEX PROTEIN NUP160"/>
    <property type="match status" value="1"/>
</dbReference>
<feature type="domain" description="Nucleoporin Nup120/160 beta-propeller" evidence="4">
    <location>
        <begin position="80"/>
        <end position="575"/>
    </location>
</feature>
<dbReference type="GO" id="GO:0017056">
    <property type="term" value="F:structural constituent of nuclear pore"/>
    <property type="evidence" value="ECO:0007669"/>
    <property type="project" value="TreeGrafter"/>
</dbReference>
<dbReference type="Proteomes" id="UP000028545">
    <property type="component" value="Unassembled WGS sequence"/>
</dbReference>
<evidence type="ECO:0000259" key="5">
    <source>
        <dbReference type="Pfam" id="PF21486"/>
    </source>
</evidence>
<evidence type="ECO:0000256" key="2">
    <source>
        <dbReference type="ARBA" id="ARBA00022448"/>
    </source>
</evidence>
<dbReference type="PANTHER" id="PTHR21286">
    <property type="entry name" value="NUCLEAR PORE COMPLEX PROTEIN NUP160"/>
    <property type="match status" value="1"/>
</dbReference>
<keyword evidence="8" id="KW-1185">Reference proteome</keyword>
<reference evidence="7 8" key="1">
    <citation type="journal article" date="2014" name="Genome Announc.">
        <title>Draft genome sequence of the pathogenic fungus Scedosporium apiospermum.</title>
        <authorList>
            <person name="Vandeputte P."/>
            <person name="Ghamrawi S."/>
            <person name="Rechenmann M."/>
            <person name="Iltis A."/>
            <person name="Giraud S."/>
            <person name="Fleury M."/>
            <person name="Thornton C."/>
            <person name="Delhaes L."/>
            <person name="Meyer W."/>
            <person name="Papon N."/>
            <person name="Bouchara J.P."/>
        </authorList>
    </citation>
    <scope>NUCLEOTIDE SEQUENCE [LARGE SCALE GENOMIC DNA]</scope>
    <source>
        <strain evidence="7 8">IHEM 14462</strain>
    </source>
</reference>
<evidence type="ECO:0000259" key="6">
    <source>
        <dbReference type="Pfam" id="PF23300"/>
    </source>
</evidence>
<dbReference type="OMA" id="TLWKNNM"/>
<evidence type="ECO:0000256" key="1">
    <source>
        <dbReference type="ARBA" id="ARBA00004123"/>
    </source>
</evidence>
<dbReference type="HOGENOM" id="CLU_003258_0_0_1"/>
<name>A0A084G749_PSEDA</name>